<dbReference type="CDD" id="cd07067">
    <property type="entry name" value="HP_PGM_like"/>
    <property type="match status" value="1"/>
</dbReference>
<sequence>MTKLYLMRHGQTLFNTQGRVQGACDSPLTEVGIKEALLAKTYFEQEDIVFDKVYSSTQERATDTAKLIVDQNVYQLKGLKEMNFGTFEAQPEYLLPKHREGASSFEDLLVPYGGEDIRQVGKRLKVEMQKQVVKEKEDGVILMVSHGAAMWGLCLELGITFPPGVFFTNCSICEFDYDAGQFTLKKLVQPTNNFKSYHF</sequence>
<dbReference type="OrthoDB" id="9782128at2"/>
<dbReference type="InterPro" id="IPR029033">
    <property type="entry name" value="His_PPase_superfam"/>
</dbReference>
<dbReference type="SUPFAM" id="SSF53254">
    <property type="entry name" value="Phosphoglycerate mutase-like"/>
    <property type="match status" value="1"/>
</dbReference>
<dbReference type="KEGG" id="siq:DQ08_05085"/>
<protein>
    <submittedName>
        <fullName evidence="4">Histidine phosphatase family protein</fullName>
    </submittedName>
    <submittedName>
        <fullName evidence="3">Phosphoglycerate mutase</fullName>
    </submittedName>
</protein>
<keyword evidence="1" id="KW-0378">Hydrolase</keyword>
<evidence type="ECO:0000256" key="1">
    <source>
        <dbReference type="ARBA" id="ARBA00022801"/>
    </source>
</evidence>
<reference evidence="4 6" key="2">
    <citation type="submission" date="2018-06" db="EMBL/GenBank/DDBJ databases">
        <title>Mutators as drivers of adaptation in pathogenic bacteria and a risk factor for host jumps and vaccine escape.</title>
        <authorList>
            <person name="Barnes A.C."/>
            <person name="Silayeva O."/>
        </authorList>
    </citation>
    <scope>NUCLEOTIDE SEQUENCE [LARGE SCALE GENOMIC DNA]</scope>
    <source>
        <strain evidence="4 6">QMA0445</strain>
    </source>
</reference>
<dbReference type="SMR" id="A0A3L8GIJ3"/>
<dbReference type="GO" id="GO:0004331">
    <property type="term" value="F:fructose-2,6-bisphosphate 2-phosphatase activity"/>
    <property type="evidence" value="ECO:0007669"/>
    <property type="project" value="TreeGrafter"/>
</dbReference>
<dbReference type="EMBL" id="QLQD01000049">
    <property type="protein sequence ID" value="RLU56990.1"/>
    <property type="molecule type" value="Genomic_DNA"/>
</dbReference>
<gene>
    <name evidence="4" type="ORF">DIY07_05420</name>
    <name evidence="3" type="ORF">DQ08_05085</name>
</gene>
<feature type="binding site" evidence="2">
    <location>
        <position position="60"/>
    </location>
    <ligand>
        <name>substrate</name>
    </ligand>
</feature>
<dbReference type="Gene3D" id="3.40.50.1240">
    <property type="entry name" value="Phosphoglycerate mutase-like"/>
    <property type="match status" value="1"/>
</dbReference>
<reference evidence="3 5" key="1">
    <citation type="journal article" date="2014" name="Genome Announc.">
        <title>Complete Genome Sequence of a Virulent Strain, Streptococcus iniae ISET0901, Isolated from Diseased Tilapia.</title>
        <authorList>
            <person name="Pridgeon J.W."/>
            <person name="Zhang D."/>
            <person name="Zhang L."/>
        </authorList>
    </citation>
    <scope>NUCLEOTIDE SEQUENCE [LARGE SCALE GENOMIC DNA]</scope>
    <source>
        <strain evidence="3 5">ISET0901</strain>
    </source>
</reference>
<name>A0A3L8GIJ3_STRIN</name>
<dbReference type="GO" id="GO:0043456">
    <property type="term" value="P:regulation of pentose-phosphate shunt"/>
    <property type="evidence" value="ECO:0007669"/>
    <property type="project" value="TreeGrafter"/>
</dbReference>
<dbReference type="KEGG" id="sio:DW64_05080"/>
<dbReference type="Proteomes" id="UP000269148">
    <property type="component" value="Unassembled WGS sequence"/>
</dbReference>
<dbReference type="KEGG" id="siz:SI82_05275"/>
<keyword evidence="5" id="KW-1185">Reference proteome</keyword>
<dbReference type="InterPro" id="IPR001345">
    <property type="entry name" value="PG/BPGM_mutase_AS"/>
</dbReference>
<evidence type="ECO:0000313" key="6">
    <source>
        <dbReference type="Proteomes" id="UP000269148"/>
    </source>
</evidence>
<evidence type="ECO:0000313" key="4">
    <source>
        <dbReference type="EMBL" id="RLU56990.1"/>
    </source>
</evidence>
<dbReference type="SMART" id="SM00855">
    <property type="entry name" value="PGAM"/>
    <property type="match status" value="1"/>
</dbReference>
<dbReference type="RefSeq" id="WP_003099739.1">
    <property type="nucleotide sequence ID" value="NZ_CP010783.1"/>
</dbReference>
<proteinExistence type="predicted"/>
<dbReference type="EMBL" id="CP007586">
    <property type="protein sequence ID" value="AHY15839.1"/>
    <property type="molecule type" value="Genomic_DNA"/>
</dbReference>
<organism evidence="4 6">
    <name type="scientific">Streptococcus iniae</name>
    <name type="common">Streptococcus shiloi</name>
    <dbReference type="NCBI Taxonomy" id="1346"/>
    <lineage>
        <taxon>Bacteria</taxon>
        <taxon>Bacillati</taxon>
        <taxon>Bacillota</taxon>
        <taxon>Bacilli</taxon>
        <taxon>Lactobacillales</taxon>
        <taxon>Streptococcaceae</taxon>
        <taxon>Streptococcus</taxon>
    </lineage>
</organism>
<evidence type="ECO:0000313" key="5">
    <source>
        <dbReference type="Proteomes" id="UP000025245"/>
    </source>
</evidence>
<dbReference type="PANTHER" id="PTHR46517">
    <property type="entry name" value="FRUCTOSE-2,6-BISPHOSPHATASE TIGAR"/>
    <property type="match status" value="1"/>
</dbReference>
<evidence type="ECO:0000313" key="3">
    <source>
        <dbReference type="EMBL" id="AHY15839.1"/>
    </source>
</evidence>
<dbReference type="AlphaFoldDB" id="A0A3L8GIJ3"/>
<dbReference type="STRING" id="1346.BMF34_05170"/>
<dbReference type="PROSITE" id="PS00175">
    <property type="entry name" value="PG_MUTASE"/>
    <property type="match status" value="1"/>
</dbReference>
<dbReference type="InterPro" id="IPR051695">
    <property type="entry name" value="Phosphoglycerate_Mutase"/>
</dbReference>
<dbReference type="GeneID" id="35765674"/>
<accession>A0A3L8GIJ3</accession>
<dbReference type="Proteomes" id="UP000025245">
    <property type="component" value="Chromosome"/>
</dbReference>
<dbReference type="GO" id="GO:0005829">
    <property type="term" value="C:cytosol"/>
    <property type="evidence" value="ECO:0007669"/>
    <property type="project" value="TreeGrafter"/>
</dbReference>
<feature type="binding site" evidence="2">
    <location>
        <begin position="8"/>
        <end position="15"/>
    </location>
    <ligand>
        <name>substrate</name>
    </ligand>
</feature>
<dbReference type="PANTHER" id="PTHR46517:SF1">
    <property type="entry name" value="FRUCTOSE-2,6-BISPHOSPHATASE TIGAR"/>
    <property type="match status" value="1"/>
</dbReference>
<dbReference type="InterPro" id="IPR013078">
    <property type="entry name" value="His_Pase_superF_clade-1"/>
</dbReference>
<dbReference type="GO" id="GO:0045820">
    <property type="term" value="P:negative regulation of glycolytic process"/>
    <property type="evidence" value="ECO:0007669"/>
    <property type="project" value="TreeGrafter"/>
</dbReference>
<dbReference type="Pfam" id="PF00300">
    <property type="entry name" value="His_Phos_1"/>
    <property type="match status" value="1"/>
</dbReference>
<evidence type="ECO:0000256" key="2">
    <source>
        <dbReference type="PIRSR" id="PIRSR613078-2"/>
    </source>
</evidence>